<keyword evidence="1" id="KW-1133">Transmembrane helix</keyword>
<feature type="transmembrane region" description="Helical" evidence="1">
    <location>
        <begin position="65"/>
        <end position="86"/>
    </location>
</feature>
<reference evidence="2 3" key="1">
    <citation type="journal article" date="2016" name="Fungal Biol.">
        <title>The genome of Xylona heveae provides a window into fungal endophytism.</title>
        <authorList>
            <person name="Gazis R."/>
            <person name="Kuo A."/>
            <person name="Riley R."/>
            <person name="LaButti K."/>
            <person name="Lipzen A."/>
            <person name="Lin J."/>
            <person name="Amirebrahimi M."/>
            <person name="Hesse C.N."/>
            <person name="Spatafora J.W."/>
            <person name="Henrissat B."/>
            <person name="Hainaut M."/>
            <person name="Grigoriev I.V."/>
            <person name="Hibbett D.S."/>
        </authorList>
    </citation>
    <scope>NUCLEOTIDE SEQUENCE [LARGE SCALE GENOMIC DNA]</scope>
    <source>
        <strain evidence="2 3">TC161</strain>
    </source>
</reference>
<keyword evidence="1" id="KW-0472">Membrane</keyword>
<keyword evidence="3" id="KW-1185">Reference proteome</keyword>
<dbReference type="InParanoid" id="A0A165FMS8"/>
<evidence type="ECO:0000313" key="3">
    <source>
        <dbReference type="Proteomes" id="UP000076632"/>
    </source>
</evidence>
<dbReference type="RefSeq" id="XP_018186723.1">
    <property type="nucleotide sequence ID" value="XM_018329445.1"/>
</dbReference>
<keyword evidence="1" id="KW-0812">Transmembrane</keyword>
<evidence type="ECO:0000256" key="1">
    <source>
        <dbReference type="SAM" id="Phobius"/>
    </source>
</evidence>
<dbReference type="GeneID" id="28894582"/>
<dbReference type="AlphaFoldDB" id="A0A165FMS8"/>
<dbReference type="EMBL" id="KV407461">
    <property type="protein sequence ID" value="KZF21168.1"/>
    <property type="molecule type" value="Genomic_DNA"/>
</dbReference>
<name>A0A165FMS8_XYLHT</name>
<proteinExistence type="predicted"/>
<protein>
    <submittedName>
        <fullName evidence="2">Uncharacterized protein</fullName>
    </submittedName>
</protein>
<sequence>MRWMLIPQTFQKFGTWSVYGRCRRETMLPTSSYFAQRRLKDCNLRQMQLTVSVRKTRCAQRRMRYAKLPFLMPFLAAISMTIRVMLRTMVLSFGFAFRLLRAILIFASLADLNSSTAILYIRGKSAFIVVSALSSIDACSSLNFFRPAVLVV</sequence>
<feature type="transmembrane region" description="Helical" evidence="1">
    <location>
        <begin position="92"/>
        <end position="113"/>
    </location>
</feature>
<organism evidence="2 3">
    <name type="scientific">Xylona heveae (strain CBS 132557 / TC161)</name>
    <dbReference type="NCBI Taxonomy" id="1328760"/>
    <lineage>
        <taxon>Eukaryota</taxon>
        <taxon>Fungi</taxon>
        <taxon>Dikarya</taxon>
        <taxon>Ascomycota</taxon>
        <taxon>Pezizomycotina</taxon>
        <taxon>Xylonomycetes</taxon>
        <taxon>Xylonales</taxon>
        <taxon>Xylonaceae</taxon>
        <taxon>Xylona</taxon>
    </lineage>
</organism>
<gene>
    <name evidence="2" type="ORF">L228DRAFT_167519</name>
</gene>
<evidence type="ECO:0000313" key="2">
    <source>
        <dbReference type="EMBL" id="KZF21168.1"/>
    </source>
</evidence>
<accession>A0A165FMS8</accession>
<dbReference type="Proteomes" id="UP000076632">
    <property type="component" value="Unassembled WGS sequence"/>
</dbReference>